<dbReference type="InterPro" id="IPR037923">
    <property type="entry name" value="HTH-like"/>
</dbReference>
<organism evidence="5 6">
    <name type="scientific">Paenibacillus aestuarii</name>
    <dbReference type="NCBI Taxonomy" id="516965"/>
    <lineage>
        <taxon>Bacteria</taxon>
        <taxon>Bacillati</taxon>
        <taxon>Bacillota</taxon>
        <taxon>Bacilli</taxon>
        <taxon>Bacillales</taxon>
        <taxon>Paenibacillaceae</taxon>
        <taxon>Paenibacillus</taxon>
    </lineage>
</organism>
<keyword evidence="3" id="KW-0804">Transcription</keyword>
<keyword evidence="1" id="KW-0805">Transcription regulation</keyword>
<dbReference type="Pfam" id="PF12833">
    <property type="entry name" value="HTH_18"/>
    <property type="match status" value="1"/>
</dbReference>
<name>A0ABW0K852_9BACL</name>
<dbReference type="Gene3D" id="2.60.120.10">
    <property type="entry name" value="Jelly Rolls"/>
    <property type="match status" value="1"/>
</dbReference>
<dbReference type="EMBL" id="JBHSMJ010000010">
    <property type="protein sequence ID" value="MFC5448711.1"/>
    <property type="molecule type" value="Genomic_DNA"/>
</dbReference>
<dbReference type="SMART" id="SM00342">
    <property type="entry name" value="HTH_ARAC"/>
    <property type="match status" value="1"/>
</dbReference>
<dbReference type="PANTHER" id="PTHR43280">
    <property type="entry name" value="ARAC-FAMILY TRANSCRIPTIONAL REGULATOR"/>
    <property type="match status" value="1"/>
</dbReference>
<dbReference type="PROSITE" id="PS00041">
    <property type="entry name" value="HTH_ARAC_FAMILY_1"/>
    <property type="match status" value="1"/>
</dbReference>
<evidence type="ECO:0000256" key="1">
    <source>
        <dbReference type="ARBA" id="ARBA00023015"/>
    </source>
</evidence>
<accession>A0ABW0K852</accession>
<dbReference type="Pfam" id="PF02311">
    <property type="entry name" value="AraC_binding"/>
    <property type="match status" value="1"/>
</dbReference>
<feature type="domain" description="HTH araC/xylS-type" evidence="4">
    <location>
        <begin position="199"/>
        <end position="297"/>
    </location>
</feature>
<dbReference type="InterPro" id="IPR014710">
    <property type="entry name" value="RmlC-like_jellyroll"/>
</dbReference>
<dbReference type="Gene3D" id="1.10.10.60">
    <property type="entry name" value="Homeodomain-like"/>
    <property type="match status" value="2"/>
</dbReference>
<dbReference type="InterPro" id="IPR018060">
    <property type="entry name" value="HTH_AraC"/>
</dbReference>
<keyword evidence="6" id="KW-1185">Reference proteome</keyword>
<protein>
    <submittedName>
        <fullName evidence="5">AraC family transcriptional regulator</fullName>
    </submittedName>
</protein>
<dbReference type="RefSeq" id="WP_270880852.1">
    <property type="nucleotide sequence ID" value="NZ_JAQFVF010000039.1"/>
</dbReference>
<gene>
    <name evidence="5" type="ORF">ACFPOG_10585</name>
</gene>
<dbReference type="PANTHER" id="PTHR43280:SF28">
    <property type="entry name" value="HTH-TYPE TRANSCRIPTIONAL ACTIVATOR RHAS"/>
    <property type="match status" value="1"/>
</dbReference>
<dbReference type="InterPro" id="IPR003313">
    <property type="entry name" value="AraC-bd"/>
</dbReference>
<comment type="caution">
    <text evidence="5">The sequence shown here is derived from an EMBL/GenBank/DDBJ whole genome shotgun (WGS) entry which is preliminary data.</text>
</comment>
<dbReference type="Proteomes" id="UP001596044">
    <property type="component" value="Unassembled WGS sequence"/>
</dbReference>
<dbReference type="CDD" id="cd02208">
    <property type="entry name" value="cupin_RmlC-like"/>
    <property type="match status" value="1"/>
</dbReference>
<sequence>MHETFAMAADRKNLLLRLSPNVRRAWNHRAAEAVLKPRILFDYELLYLEKGSLQVRITEDRYTLEPGDIVLFKPGKEHEFQGIAGECWMPHVHFDALFYDNFEEVPINFKEWKDCSEAERNWLRPDVLGRILHMPDVMRIPNHSEVHKCLVPLIHAYERKDADFPILQKSLMLKMLYLLAKGLEMNENSRSILHQDALDNTVTYIMEHYDQTIQLEHLSKIACLSVYHFSRLFKQKFGTSPHQYQMQYRLEKAKELMIYSRLSLTAIAEKIGYSSVFAFSKAFKLAEGIAPREFMKTFSGI</sequence>
<evidence type="ECO:0000313" key="5">
    <source>
        <dbReference type="EMBL" id="MFC5448711.1"/>
    </source>
</evidence>
<dbReference type="SUPFAM" id="SSF46689">
    <property type="entry name" value="Homeodomain-like"/>
    <property type="match status" value="2"/>
</dbReference>
<reference evidence="6" key="1">
    <citation type="journal article" date="2019" name="Int. J. Syst. Evol. Microbiol.">
        <title>The Global Catalogue of Microorganisms (GCM) 10K type strain sequencing project: providing services to taxonomists for standard genome sequencing and annotation.</title>
        <authorList>
            <consortium name="The Broad Institute Genomics Platform"/>
            <consortium name="The Broad Institute Genome Sequencing Center for Infectious Disease"/>
            <person name="Wu L."/>
            <person name="Ma J."/>
        </authorList>
    </citation>
    <scope>NUCLEOTIDE SEQUENCE [LARGE SCALE GENOMIC DNA]</scope>
    <source>
        <strain evidence="6">KACC 11904</strain>
    </source>
</reference>
<dbReference type="PROSITE" id="PS01124">
    <property type="entry name" value="HTH_ARAC_FAMILY_2"/>
    <property type="match status" value="1"/>
</dbReference>
<evidence type="ECO:0000256" key="2">
    <source>
        <dbReference type="ARBA" id="ARBA00023125"/>
    </source>
</evidence>
<proteinExistence type="predicted"/>
<evidence type="ECO:0000259" key="4">
    <source>
        <dbReference type="PROSITE" id="PS01124"/>
    </source>
</evidence>
<evidence type="ECO:0000256" key="3">
    <source>
        <dbReference type="ARBA" id="ARBA00023163"/>
    </source>
</evidence>
<dbReference type="InterPro" id="IPR018062">
    <property type="entry name" value="HTH_AraC-typ_CS"/>
</dbReference>
<dbReference type="InterPro" id="IPR009057">
    <property type="entry name" value="Homeodomain-like_sf"/>
</dbReference>
<dbReference type="SUPFAM" id="SSF51215">
    <property type="entry name" value="Regulatory protein AraC"/>
    <property type="match status" value="1"/>
</dbReference>
<evidence type="ECO:0000313" key="6">
    <source>
        <dbReference type="Proteomes" id="UP001596044"/>
    </source>
</evidence>
<keyword evidence="2" id="KW-0238">DNA-binding</keyword>